<feature type="compositionally biased region" description="Polar residues" evidence="1">
    <location>
        <begin position="43"/>
        <end position="58"/>
    </location>
</feature>
<organism evidence="2 3">
    <name type="scientific">Gossypium klotzschianum</name>
    <dbReference type="NCBI Taxonomy" id="34286"/>
    <lineage>
        <taxon>Eukaryota</taxon>
        <taxon>Viridiplantae</taxon>
        <taxon>Streptophyta</taxon>
        <taxon>Embryophyta</taxon>
        <taxon>Tracheophyta</taxon>
        <taxon>Spermatophyta</taxon>
        <taxon>Magnoliopsida</taxon>
        <taxon>eudicotyledons</taxon>
        <taxon>Gunneridae</taxon>
        <taxon>Pentapetalae</taxon>
        <taxon>rosids</taxon>
        <taxon>malvids</taxon>
        <taxon>Malvales</taxon>
        <taxon>Malvaceae</taxon>
        <taxon>Malvoideae</taxon>
        <taxon>Gossypium</taxon>
    </lineage>
</organism>
<sequence>MPWFKIHDKLYLLLTEKRQRQLHIQRERRGLLNPRRRDDGAGPSTTPTQSLGPSTAPIQSPGLVTAPTQSLGPALQPTIPTEQPFQMMPGTYLSPFMYANPYMFPFFLSYGRLE</sequence>
<name>A0A7J8W4A3_9ROSI</name>
<comment type="caution">
    <text evidence="2">The sequence shown here is derived from an EMBL/GenBank/DDBJ whole genome shotgun (WGS) entry which is preliminary data.</text>
</comment>
<feature type="compositionally biased region" description="Basic and acidic residues" evidence="1">
    <location>
        <begin position="25"/>
        <end position="40"/>
    </location>
</feature>
<reference evidence="2 3" key="1">
    <citation type="journal article" date="2019" name="Genome Biol. Evol.">
        <title>Insights into the evolution of the New World diploid cottons (Gossypium, subgenus Houzingenia) based on genome sequencing.</title>
        <authorList>
            <person name="Grover C.E."/>
            <person name="Arick M.A. 2nd"/>
            <person name="Thrash A."/>
            <person name="Conover J.L."/>
            <person name="Sanders W.S."/>
            <person name="Peterson D.G."/>
            <person name="Frelichowski J.E."/>
            <person name="Scheffler J.A."/>
            <person name="Scheffler B.E."/>
            <person name="Wendel J.F."/>
        </authorList>
    </citation>
    <scope>NUCLEOTIDE SEQUENCE [LARGE SCALE GENOMIC DNA]</scope>
    <source>
        <strain evidence="2">57</strain>
        <tissue evidence="2">Leaf</tissue>
    </source>
</reference>
<accession>A0A7J8W4A3</accession>
<feature type="non-terminal residue" evidence="2">
    <location>
        <position position="114"/>
    </location>
</feature>
<proteinExistence type="predicted"/>
<evidence type="ECO:0000313" key="3">
    <source>
        <dbReference type="Proteomes" id="UP000593573"/>
    </source>
</evidence>
<dbReference type="Proteomes" id="UP000593573">
    <property type="component" value="Unassembled WGS sequence"/>
</dbReference>
<dbReference type="AlphaFoldDB" id="A0A7J8W4A3"/>
<protein>
    <submittedName>
        <fullName evidence="2">Uncharacterized protein</fullName>
    </submittedName>
</protein>
<keyword evidence="3" id="KW-1185">Reference proteome</keyword>
<gene>
    <name evidence="2" type="ORF">Goklo_025526</name>
</gene>
<feature type="region of interest" description="Disordered" evidence="1">
    <location>
        <begin position="25"/>
        <end position="82"/>
    </location>
</feature>
<dbReference type="EMBL" id="JABFAB010234083">
    <property type="protein sequence ID" value="MBA0669907.1"/>
    <property type="molecule type" value="Genomic_DNA"/>
</dbReference>
<evidence type="ECO:0000313" key="2">
    <source>
        <dbReference type="EMBL" id="MBA0669907.1"/>
    </source>
</evidence>
<evidence type="ECO:0000256" key="1">
    <source>
        <dbReference type="SAM" id="MobiDB-lite"/>
    </source>
</evidence>
<dbReference type="OrthoDB" id="10511487at2759"/>